<dbReference type="InterPro" id="IPR017441">
    <property type="entry name" value="Protein_kinase_ATP_BS"/>
</dbReference>
<dbReference type="Pfam" id="PF00069">
    <property type="entry name" value="Pkinase"/>
    <property type="match status" value="1"/>
</dbReference>
<dbReference type="SUPFAM" id="SSF56112">
    <property type="entry name" value="Protein kinase-like (PK-like)"/>
    <property type="match status" value="1"/>
</dbReference>
<feature type="domain" description="Protein kinase" evidence="9">
    <location>
        <begin position="165"/>
        <end position="431"/>
    </location>
</feature>
<dbReference type="PROSITE" id="PS50011">
    <property type="entry name" value="PROTEIN_KINASE_DOM"/>
    <property type="match status" value="1"/>
</dbReference>
<evidence type="ECO:0000256" key="1">
    <source>
        <dbReference type="ARBA" id="ARBA00001946"/>
    </source>
</evidence>
<comment type="caution">
    <text evidence="10">The sequence shown here is derived from an EMBL/GenBank/DDBJ whole genome shotgun (WGS) entry which is preliminary data.</text>
</comment>
<keyword evidence="4" id="KW-0460">Magnesium</keyword>
<dbReference type="Pfam" id="PF00498">
    <property type="entry name" value="FHA"/>
    <property type="match status" value="1"/>
</dbReference>
<feature type="region of interest" description="Disordered" evidence="7">
    <location>
        <begin position="14"/>
        <end position="33"/>
    </location>
</feature>
<keyword evidence="6" id="KW-0723">Serine/threonine-protein kinase</keyword>
<dbReference type="InterPro" id="IPR008271">
    <property type="entry name" value="Ser/Thr_kinase_AS"/>
</dbReference>
<evidence type="ECO:0000313" key="11">
    <source>
        <dbReference type="Proteomes" id="UP001152747"/>
    </source>
</evidence>
<dbReference type="AlphaFoldDB" id="A0A9P1J1D9"/>
<reference evidence="10" key="1">
    <citation type="submission" date="2022-11" db="EMBL/GenBank/DDBJ databases">
        <authorList>
            <person name="Kikuchi T."/>
        </authorList>
    </citation>
    <scope>NUCLEOTIDE SEQUENCE</scope>
    <source>
        <strain evidence="10">PS1010</strain>
    </source>
</reference>
<keyword evidence="6" id="KW-0418">Kinase</keyword>
<dbReference type="SUPFAM" id="SSF49879">
    <property type="entry name" value="SMAD/FHA domain"/>
    <property type="match status" value="1"/>
</dbReference>
<evidence type="ECO:0000256" key="4">
    <source>
        <dbReference type="ARBA" id="ARBA00022842"/>
    </source>
</evidence>
<evidence type="ECO:0000256" key="5">
    <source>
        <dbReference type="PROSITE-ProRule" id="PRU10141"/>
    </source>
</evidence>
<evidence type="ECO:0000259" key="8">
    <source>
        <dbReference type="PROSITE" id="PS50006"/>
    </source>
</evidence>
<comment type="cofactor">
    <cofactor evidence="1">
        <name>Mg(2+)</name>
        <dbReference type="ChEBI" id="CHEBI:18420"/>
    </cofactor>
</comment>
<feature type="binding site" evidence="5">
    <location>
        <position position="194"/>
    </location>
    <ligand>
        <name>ATP</name>
        <dbReference type="ChEBI" id="CHEBI:30616"/>
    </ligand>
</feature>
<dbReference type="FunFam" id="1.10.510.10:FF:000571">
    <property type="entry name" value="Maternal embryonic leucine zipper kinase"/>
    <property type="match status" value="1"/>
</dbReference>
<dbReference type="SMART" id="SM00220">
    <property type="entry name" value="S_TKc"/>
    <property type="match status" value="1"/>
</dbReference>
<organism evidence="10 11">
    <name type="scientific">Caenorhabditis angaria</name>
    <dbReference type="NCBI Taxonomy" id="860376"/>
    <lineage>
        <taxon>Eukaryota</taxon>
        <taxon>Metazoa</taxon>
        <taxon>Ecdysozoa</taxon>
        <taxon>Nematoda</taxon>
        <taxon>Chromadorea</taxon>
        <taxon>Rhabditida</taxon>
        <taxon>Rhabditina</taxon>
        <taxon>Rhabditomorpha</taxon>
        <taxon>Rhabditoidea</taxon>
        <taxon>Rhabditidae</taxon>
        <taxon>Peloderinae</taxon>
        <taxon>Caenorhabditis</taxon>
    </lineage>
</organism>
<dbReference type="InterPro" id="IPR000719">
    <property type="entry name" value="Prot_kinase_dom"/>
</dbReference>
<dbReference type="InterPro" id="IPR000253">
    <property type="entry name" value="FHA_dom"/>
</dbReference>
<evidence type="ECO:0000256" key="3">
    <source>
        <dbReference type="ARBA" id="ARBA00022840"/>
    </source>
</evidence>
<evidence type="ECO:0000259" key="9">
    <source>
        <dbReference type="PROSITE" id="PS50011"/>
    </source>
</evidence>
<evidence type="ECO:0000313" key="10">
    <source>
        <dbReference type="EMBL" id="CAI5453238.1"/>
    </source>
</evidence>
<keyword evidence="3 5" id="KW-0067">ATP-binding</keyword>
<name>A0A9P1J1D9_9PELO</name>
<gene>
    <name evidence="10" type="ORF">CAMP_LOCUS15875</name>
</gene>
<dbReference type="EMBL" id="CANHGI010000005">
    <property type="protein sequence ID" value="CAI5453238.1"/>
    <property type="molecule type" value="Genomic_DNA"/>
</dbReference>
<dbReference type="GO" id="GO:0005524">
    <property type="term" value="F:ATP binding"/>
    <property type="evidence" value="ECO:0007669"/>
    <property type="project" value="UniProtKB-UniRule"/>
</dbReference>
<dbReference type="OrthoDB" id="40902at2759"/>
<proteinExistence type="inferred from homology"/>
<dbReference type="PROSITE" id="PS50006">
    <property type="entry name" value="FHA_DOMAIN"/>
    <property type="match status" value="1"/>
</dbReference>
<feature type="compositionally biased region" description="Acidic residues" evidence="7">
    <location>
        <begin position="21"/>
        <end position="33"/>
    </location>
</feature>
<keyword evidence="11" id="KW-1185">Reference proteome</keyword>
<dbReference type="PROSITE" id="PS00108">
    <property type="entry name" value="PROTEIN_KINASE_ST"/>
    <property type="match status" value="1"/>
</dbReference>
<dbReference type="PANTHER" id="PTHR24347">
    <property type="entry name" value="SERINE/THREONINE-PROTEIN KINASE"/>
    <property type="match status" value="1"/>
</dbReference>
<dbReference type="PROSITE" id="PS00107">
    <property type="entry name" value="PROTEIN_KINASE_ATP"/>
    <property type="match status" value="1"/>
</dbReference>
<comment type="similarity">
    <text evidence="6">Belongs to the protein kinase superfamily.</text>
</comment>
<keyword evidence="6" id="KW-0808">Transferase</keyword>
<sequence length="477" mass="54760">MELRSRSRALKVTLSKNPTIDGDDTQPVDESLDDLEQPKPYAKLVGVRNGISNIELYDENFVCGRGGPDSPVNYSFSALVKDRGLYNYISKIQFSLTRDFNENVTRITDLSRNGTLINHEELEKNVPRELHNGDLISIGIPRLIVFVYEDMTDCELPEELTRKYNVTSHALGKGGYGKVLLGYRKRDKMNVAVKLVNTQFSIRCSRAVAKSRDIKNEVDVMKKLNHPNVVKIYDWITIRKCSYMVIEYVGGGEFFSKVVDPRYNRLGVGEVLGKYYAFQLIDAITYLHSLGVCHRDIKPENILCTSKQERCLLKLTDFGMAKNNTSRMKTKCGTPSYNAPEIVENEGNEYTPKVDVWSLGCVLFITFSGYPPFSEEYDDMSMNDQVLKGRLIFHSQWRRITVETQDIIKRMLTVDPHKRPTAQQLLDDKWMQCAESRRARHDVLVVTENERNNNGGSNRTMKVRENEEIAVKRRRIK</sequence>
<dbReference type="GO" id="GO:0004674">
    <property type="term" value="F:protein serine/threonine kinase activity"/>
    <property type="evidence" value="ECO:0007669"/>
    <property type="project" value="UniProtKB-KW"/>
</dbReference>
<keyword evidence="2 5" id="KW-0547">Nucleotide-binding</keyword>
<dbReference type="InterPro" id="IPR008984">
    <property type="entry name" value="SMAD_FHA_dom_sf"/>
</dbReference>
<evidence type="ECO:0000256" key="7">
    <source>
        <dbReference type="SAM" id="MobiDB-lite"/>
    </source>
</evidence>
<dbReference type="Proteomes" id="UP001152747">
    <property type="component" value="Unassembled WGS sequence"/>
</dbReference>
<dbReference type="InterPro" id="IPR011009">
    <property type="entry name" value="Kinase-like_dom_sf"/>
</dbReference>
<evidence type="ECO:0000256" key="6">
    <source>
        <dbReference type="RuleBase" id="RU000304"/>
    </source>
</evidence>
<accession>A0A9P1J1D9</accession>
<protein>
    <submittedName>
        <fullName evidence="10">Uncharacterized protein</fullName>
    </submittedName>
</protein>
<dbReference type="Gene3D" id="1.10.510.10">
    <property type="entry name" value="Transferase(Phosphotransferase) domain 1"/>
    <property type="match status" value="1"/>
</dbReference>
<dbReference type="Gene3D" id="2.60.200.20">
    <property type="match status" value="1"/>
</dbReference>
<evidence type="ECO:0000256" key="2">
    <source>
        <dbReference type="ARBA" id="ARBA00022741"/>
    </source>
</evidence>
<feature type="domain" description="FHA" evidence="8">
    <location>
        <begin position="61"/>
        <end position="122"/>
    </location>
</feature>